<evidence type="ECO:0000256" key="2">
    <source>
        <dbReference type="ARBA" id="ARBA00022692"/>
    </source>
</evidence>
<feature type="transmembrane region" description="Helical" evidence="5">
    <location>
        <begin position="425"/>
        <end position="448"/>
    </location>
</feature>
<dbReference type="PANTHER" id="PTHR11706:SF3">
    <property type="entry name" value="METAL ION TRANSPORT PROTEIN"/>
    <property type="match status" value="1"/>
</dbReference>
<feature type="transmembrane region" description="Helical" evidence="5">
    <location>
        <begin position="367"/>
        <end position="385"/>
    </location>
</feature>
<evidence type="ECO:0000256" key="4">
    <source>
        <dbReference type="ARBA" id="ARBA00023136"/>
    </source>
</evidence>
<feature type="transmembrane region" description="Helical" evidence="5">
    <location>
        <begin position="320"/>
        <end position="341"/>
    </location>
</feature>
<dbReference type="EMBL" id="WXYO01000002">
    <property type="protein sequence ID" value="NAS11293.1"/>
    <property type="molecule type" value="Genomic_DNA"/>
</dbReference>
<feature type="transmembrane region" description="Helical" evidence="5">
    <location>
        <begin position="263"/>
        <end position="285"/>
    </location>
</feature>
<organism evidence="6 7">
    <name type="scientific">Poritiphilus flavus</name>
    <dbReference type="NCBI Taxonomy" id="2697053"/>
    <lineage>
        <taxon>Bacteria</taxon>
        <taxon>Pseudomonadati</taxon>
        <taxon>Bacteroidota</taxon>
        <taxon>Flavobacteriia</taxon>
        <taxon>Flavobacteriales</taxon>
        <taxon>Flavobacteriaceae</taxon>
        <taxon>Poritiphilus</taxon>
    </lineage>
</organism>
<dbReference type="RefSeq" id="WP_161434332.1">
    <property type="nucleotide sequence ID" value="NZ_WXYO01000002.1"/>
</dbReference>
<evidence type="ECO:0000313" key="6">
    <source>
        <dbReference type="EMBL" id="NAS11293.1"/>
    </source>
</evidence>
<protein>
    <submittedName>
        <fullName evidence="6">Divalent metal cation transporter</fullName>
    </submittedName>
</protein>
<dbReference type="PANTHER" id="PTHR11706">
    <property type="entry name" value="SOLUTE CARRIER PROTEIN FAMILY 11 MEMBER"/>
    <property type="match status" value="1"/>
</dbReference>
<feature type="transmembrane region" description="Helical" evidence="5">
    <location>
        <begin position="53"/>
        <end position="73"/>
    </location>
</feature>
<proteinExistence type="predicted"/>
<sequence length="452" mass="49694">MSDPSDPYALTPAKIKSPPTSFWERLRFLGPSFILSASIVGSGELIATTTLGAEAGFITFWVIVVSCLVKVAVQVQFGKHTIRTGETAMQAFDKLPGPRIGKARWSVWAVLLVMFVKLLQVGGIVGGVAIILHILVPGISIAALAFLIAVVVALMVYRGYYHFIERFSLTMIGLFTLLTFTSLYFLNYTAYQISLEEVLSGLTFTLPREALAVAFGAFGITGVGGDEIIHYNYWCLEKGYAAYTGKNDRSEEWNNRAKGWTRVMILDAVIAMCIYTTVTAAFYLLGAAVLHSQGSIPEGYGMIETLSVLYTESLGPHAKIAFLIGAFITLFSTLFAALAAWTRQLSDIFGTVGWINFKDVRVRRRTIAVLAWTIPLLWAGLFVFIKLPVLMVITGGIVGSLLLFLVVFAVIHFRYFRKADGDNPGFLYDIILWISILSIIGVGLLGMIKLFE</sequence>
<dbReference type="GO" id="GO:0015086">
    <property type="term" value="F:cadmium ion transmembrane transporter activity"/>
    <property type="evidence" value="ECO:0007669"/>
    <property type="project" value="TreeGrafter"/>
</dbReference>
<evidence type="ECO:0000256" key="5">
    <source>
        <dbReference type="SAM" id="Phobius"/>
    </source>
</evidence>
<comment type="subcellular location">
    <subcellularLocation>
        <location evidence="1">Membrane</location>
        <topology evidence="1">Multi-pass membrane protein</topology>
    </subcellularLocation>
</comment>
<accession>A0A6L9E9H4</accession>
<keyword evidence="4 5" id="KW-0472">Membrane</keyword>
<reference evidence="6 7" key="1">
    <citation type="submission" date="2020-01" db="EMBL/GenBank/DDBJ databases">
        <title>Bacteria diversity of Porities sp.</title>
        <authorList>
            <person name="Wang G."/>
        </authorList>
    </citation>
    <scope>NUCLEOTIDE SEQUENCE [LARGE SCALE GENOMIC DNA]</scope>
    <source>
        <strain evidence="6 7">R33</strain>
    </source>
</reference>
<feature type="transmembrane region" description="Helical" evidence="5">
    <location>
        <begin position="138"/>
        <end position="157"/>
    </location>
</feature>
<dbReference type="GO" id="GO:0034755">
    <property type="term" value="P:iron ion transmembrane transport"/>
    <property type="evidence" value="ECO:0007669"/>
    <property type="project" value="TreeGrafter"/>
</dbReference>
<comment type="caution">
    <text evidence="6">The sequence shown here is derived from an EMBL/GenBank/DDBJ whole genome shotgun (WGS) entry which is preliminary data.</text>
</comment>
<evidence type="ECO:0000256" key="1">
    <source>
        <dbReference type="ARBA" id="ARBA00004141"/>
    </source>
</evidence>
<evidence type="ECO:0000256" key="3">
    <source>
        <dbReference type="ARBA" id="ARBA00022989"/>
    </source>
</evidence>
<dbReference type="NCBIfam" id="NF037982">
    <property type="entry name" value="Nramp_1"/>
    <property type="match status" value="1"/>
</dbReference>
<gene>
    <name evidence="6" type="ORF">GTQ38_04725</name>
</gene>
<dbReference type="Proteomes" id="UP000475249">
    <property type="component" value="Unassembled WGS sequence"/>
</dbReference>
<feature type="transmembrane region" description="Helical" evidence="5">
    <location>
        <begin position="169"/>
        <end position="190"/>
    </location>
</feature>
<keyword evidence="7" id="KW-1185">Reference proteome</keyword>
<keyword evidence="2 5" id="KW-0812">Transmembrane</keyword>
<feature type="transmembrane region" description="Helical" evidence="5">
    <location>
        <begin position="210"/>
        <end position="229"/>
    </location>
</feature>
<dbReference type="InterPro" id="IPR001046">
    <property type="entry name" value="NRAMP_fam"/>
</dbReference>
<dbReference type="AlphaFoldDB" id="A0A6L9E9H4"/>
<dbReference type="GO" id="GO:0005384">
    <property type="term" value="F:manganese ion transmembrane transporter activity"/>
    <property type="evidence" value="ECO:0007669"/>
    <property type="project" value="TreeGrafter"/>
</dbReference>
<evidence type="ECO:0000313" key="7">
    <source>
        <dbReference type="Proteomes" id="UP000475249"/>
    </source>
</evidence>
<feature type="transmembrane region" description="Helical" evidence="5">
    <location>
        <begin position="391"/>
        <end position="413"/>
    </location>
</feature>
<keyword evidence="3 5" id="KW-1133">Transmembrane helix</keyword>
<dbReference type="GO" id="GO:0005886">
    <property type="term" value="C:plasma membrane"/>
    <property type="evidence" value="ECO:0007669"/>
    <property type="project" value="TreeGrafter"/>
</dbReference>
<feature type="transmembrane region" description="Helical" evidence="5">
    <location>
        <begin position="107"/>
        <end position="132"/>
    </location>
</feature>
<name>A0A6L9E9H4_9FLAO</name>